<reference evidence="1" key="1">
    <citation type="journal article" date="2022" name="Mol. Ecol. Resour.">
        <title>The complete and closed genome of the facultative generalist Candidatus Endoriftia persephone from deep-sea hydrothermal vents.</title>
        <authorList>
            <person name="de Oliveira A.L."/>
            <person name="Srivastava A."/>
            <person name="Espada-Hinojosa S."/>
            <person name="Bright M."/>
        </authorList>
    </citation>
    <scope>NUCLEOTIDE SEQUENCE</scope>
    <source>
        <strain evidence="1">Tica-EPR-9o50.N</strain>
    </source>
</reference>
<gene>
    <name evidence="1" type="ORF">L0Y14_10195</name>
</gene>
<dbReference type="EMBL" id="CP090569">
    <property type="protein sequence ID" value="USF86509.1"/>
    <property type="molecule type" value="Genomic_DNA"/>
</dbReference>
<organism evidence="1 2">
    <name type="scientific">Candidatus Endoriftia persephonae</name>
    <dbReference type="NCBI Taxonomy" id="393765"/>
    <lineage>
        <taxon>Bacteria</taxon>
        <taxon>Pseudomonadati</taxon>
        <taxon>Pseudomonadota</taxon>
        <taxon>Gammaproteobacteria</taxon>
        <taxon>Chromatiales</taxon>
        <taxon>Sedimenticolaceae</taxon>
        <taxon>Candidatus Endoriftia</taxon>
    </lineage>
</organism>
<sequence length="68" mass="7860">MTASTAILLQQQEHKLIHPCEMPPIEQVAHYEQAITRLTPASSELERNLISTYRSLLLQCREQFSSDY</sequence>
<proteinExistence type="predicted"/>
<dbReference type="Proteomes" id="UP001056649">
    <property type="component" value="Chromosome"/>
</dbReference>
<evidence type="ECO:0000313" key="1">
    <source>
        <dbReference type="EMBL" id="USF86509.1"/>
    </source>
</evidence>
<evidence type="ECO:0000313" key="2">
    <source>
        <dbReference type="Proteomes" id="UP001056649"/>
    </source>
</evidence>
<keyword evidence="2" id="KW-1185">Reference proteome</keyword>
<dbReference type="KEGG" id="eps:L0Y14_10195"/>
<dbReference type="RefSeq" id="WP_138921908.1">
    <property type="nucleotide sequence ID" value="NZ_CP090569.1"/>
</dbReference>
<dbReference type="AlphaFoldDB" id="A0A9J6ZUX3"/>
<name>A0A9J6ZUX3_9GAMM</name>
<accession>A0A9J6ZUX3</accession>
<protein>
    <submittedName>
        <fullName evidence="1">Uncharacterized protein</fullName>
    </submittedName>
</protein>